<feature type="compositionally biased region" description="Polar residues" evidence="1">
    <location>
        <begin position="116"/>
        <end position="130"/>
    </location>
</feature>
<dbReference type="InterPro" id="IPR002220">
    <property type="entry name" value="DapA-like"/>
</dbReference>
<dbReference type="Pfam" id="PF01636">
    <property type="entry name" value="APH"/>
    <property type="match status" value="1"/>
</dbReference>
<reference evidence="4 5" key="1">
    <citation type="submission" date="2015-05" db="EMBL/GenBank/DDBJ databases">
        <authorList>
            <person name="Wang D.B."/>
            <person name="Wang M."/>
        </authorList>
    </citation>
    <scope>NUCLEOTIDE SEQUENCE [LARGE SCALE GENOMIC DNA]</scope>
    <source>
        <strain evidence="4">VL1</strain>
    </source>
</reference>
<dbReference type="GO" id="GO:0008840">
    <property type="term" value="F:4-hydroxy-tetrahydrodipicolinate synthase activity"/>
    <property type="evidence" value="ECO:0007669"/>
    <property type="project" value="TreeGrafter"/>
</dbReference>
<dbReference type="InterPro" id="IPR013785">
    <property type="entry name" value="Aldolase_TIM"/>
</dbReference>
<proteinExistence type="predicted"/>
<dbReference type="Pfam" id="PF00701">
    <property type="entry name" value="DHDPS"/>
    <property type="match status" value="1"/>
</dbReference>
<dbReference type="Gene3D" id="1.10.1280.10">
    <property type="entry name" value="Di-copper center containing domain from catechol oxidase"/>
    <property type="match status" value="1"/>
</dbReference>
<dbReference type="EMBL" id="CVQH01012224">
    <property type="protein sequence ID" value="CRK21026.1"/>
    <property type="molecule type" value="Genomic_DNA"/>
</dbReference>
<feature type="domain" description="Aminoglycoside phosphotransferase" evidence="3">
    <location>
        <begin position="229"/>
        <end position="346"/>
    </location>
</feature>
<dbReference type="SUPFAM" id="SSF56112">
    <property type="entry name" value="Protein kinase-like (PK-like)"/>
    <property type="match status" value="1"/>
</dbReference>
<dbReference type="InterPro" id="IPR002227">
    <property type="entry name" value="Tyrosinase_Cu-bd"/>
</dbReference>
<evidence type="ECO:0000313" key="4">
    <source>
        <dbReference type="EMBL" id="CRK21026.1"/>
    </source>
</evidence>
<dbReference type="Proteomes" id="UP000044602">
    <property type="component" value="Unassembled WGS sequence"/>
</dbReference>
<dbReference type="GO" id="GO:0016491">
    <property type="term" value="F:oxidoreductase activity"/>
    <property type="evidence" value="ECO:0007669"/>
    <property type="project" value="InterPro"/>
</dbReference>
<evidence type="ECO:0000259" key="3">
    <source>
        <dbReference type="Pfam" id="PF01636"/>
    </source>
</evidence>
<dbReference type="InterPro" id="IPR002575">
    <property type="entry name" value="Aminoglycoside_PTrfase"/>
</dbReference>
<name>A0A0G4LG75_VERLO</name>
<dbReference type="PRINTS" id="PR00146">
    <property type="entry name" value="DHPICSNTHASE"/>
</dbReference>
<protein>
    <recommendedName>
        <fullName evidence="6">Tyrosinase</fullName>
    </recommendedName>
</protein>
<sequence>MNASSRSAESAFHLHLPPTPTSPFSARHPVSAHPALIPTTASRGFACLAARGLPVTPPDSPMASNNDAGLLGYPIAERHLLSLRIHEAILIMLRRMGVPVPEPVGYEPPSPHPPSTATNTISSNTLVSSQESGHDGISLFWPPASSQLAPELSRTHTLMTSHEPGMTLTEAWPSMTAQQKQFVREQLASIFRELRSIRPSPDHIWLPYSFPVLPLRDRFWLRQTTNQPLHEFDPRNTEFRQRYGPFSSHESFVDALVERIAAVASFALDEEEEAEVIDVVMHLKRSRGGDFVFTHGNFCADNVIVGPDGRVLALLDWSQAGFYPRYWEWVKARLAARQHGEECDNAFVSEGGLDVIEPGVSWEDELWSVEAGFDVICSYDSSSLEPAAHAARPLLPGVYMPTMCFFEPETEDLDTDTIAHHAVRLARAGVTGLATQGSNGEAVHLTHAERQLVTATTRQALDDAGFRSMPIIVGCGSQSTRETIQYCKEAWAVGGDYALVLPPSYYAPLFAPSSETVLEFFNKVADASPIPIIIYNFPGAVGGMDLSSDTIITLSSHPNIVGVKLTCGNTGKLNRVANATRRLSKNYDHERPEFLVLAGSADFSIQSLVAGGHGILAGLANIAPRACIRTIELFRAGKLAEAQKFQDVVSQGDWTGIQAAHGLSSPTLFCIRPTDATMLLPSFTALCALATIPWVDARTDYPVVGVKSGINPLTGETPARRNISALYEEAGPQWDLYVDALKAMQRTNETDPLSYFQIASIHGQPYGPWPPGAAQTGAQQGYCPHNEPLFGTWHRAYLSLYEQTLVKHAQEIAQTYPPRYRRQYAEAADRLRAAWWDWASDSRVPPVTTQKTVVINRPYGDGVRPLRVLNPFYTYKYPQSAQDGAYGRFSGVGNTKRCTQQGNSYPKSANELLSKISLKSQVYTALSRAKSWSEISTSANGGSSIEGPHGSIHIRAACGLDFVYLETSGFEPLFMLHHVNVDRFLAFWQVLHYENGQIEFNYQTDGLYATPRGTTVTAKSPLRPFENERGPLTSEDMTNIGDWGYTYEPIEFWRQSPAEQKRVVTQYVNKWYGPQRQVTAPRAVKARGVAEPRYYANLEVERSELDLPAMVDLYVKGRHAGSFALLGMPMQGKSYEEIPLQQAIQDAAFSLNITSALGMREVLNHHLEARITKPDGTLIPLETVPSLKIDLEEIQVAAPETDEELPKFGLADVRPARVKALTKEVVEVLVTVHVPCPTETPTYGVL</sequence>
<dbReference type="AlphaFoldDB" id="A0A0G4LG75"/>
<dbReference type="PANTHER" id="PTHR12128:SF52">
    <property type="entry name" value="4-HYDROXY-2-OXOGLUTARATE ALDOLASE, MITOCHONDRIAL-RELATED"/>
    <property type="match status" value="1"/>
</dbReference>
<dbReference type="InterPro" id="IPR008922">
    <property type="entry name" value="Di-copper_centre_dom_sf"/>
</dbReference>
<dbReference type="CDD" id="cd00408">
    <property type="entry name" value="DHDPS-like"/>
    <property type="match status" value="1"/>
</dbReference>
<accession>A0A0G4LG75</accession>
<dbReference type="PRINTS" id="PR00092">
    <property type="entry name" value="TYROSINASE"/>
</dbReference>
<keyword evidence="5" id="KW-1185">Reference proteome</keyword>
<dbReference type="Gene3D" id="3.20.20.70">
    <property type="entry name" value="Aldolase class I"/>
    <property type="match status" value="1"/>
</dbReference>
<evidence type="ECO:0000259" key="2">
    <source>
        <dbReference type="Pfam" id="PF00264"/>
    </source>
</evidence>
<organism evidence="4 5">
    <name type="scientific">Verticillium longisporum</name>
    <name type="common">Verticillium dahliae var. longisporum</name>
    <dbReference type="NCBI Taxonomy" id="100787"/>
    <lineage>
        <taxon>Eukaryota</taxon>
        <taxon>Fungi</taxon>
        <taxon>Dikarya</taxon>
        <taxon>Ascomycota</taxon>
        <taxon>Pezizomycotina</taxon>
        <taxon>Sordariomycetes</taxon>
        <taxon>Hypocreomycetidae</taxon>
        <taxon>Glomerellales</taxon>
        <taxon>Plectosphaerellaceae</taxon>
        <taxon>Verticillium</taxon>
    </lineage>
</organism>
<evidence type="ECO:0008006" key="6">
    <source>
        <dbReference type="Google" id="ProtNLM"/>
    </source>
</evidence>
<dbReference type="PANTHER" id="PTHR12128">
    <property type="entry name" value="DIHYDRODIPICOLINATE SYNTHASE"/>
    <property type="match status" value="1"/>
</dbReference>
<dbReference type="STRING" id="100787.A0A0G4LG75"/>
<dbReference type="InterPro" id="IPR011009">
    <property type="entry name" value="Kinase-like_dom_sf"/>
</dbReference>
<dbReference type="Pfam" id="PF00264">
    <property type="entry name" value="Tyrosinase"/>
    <property type="match status" value="1"/>
</dbReference>
<dbReference type="SMART" id="SM01130">
    <property type="entry name" value="DHDPS"/>
    <property type="match status" value="1"/>
</dbReference>
<dbReference type="SUPFAM" id="SSF48056">
    <property type="entry name" value="Di-copper centre-containing domain"/>
    <property type="match status" value="1"/>
</dbReference>
<feature type="region of interest" description="Disordered" evidence="1">
    <location>
        <begin position="105"/>
        <end position="130"/>
    </location>
</feature>
<evidence type="ECO:0000313" key="5">
    <source>
        <dbReference type="Proteomes" id="UP000044602"/>
    </source>
</evidence>
<dbReference type="Gene3D" id="3.90.1200.10">
    <property type="match status" value="1"/>
</dbReference>
<feature type="domain" description="Tyrosinase copper-binding" evidence="2">
    <location>
        <begin position="753"/>
        <end position="989"/>
    </location>
</feature>
<dbReference type="SUPFAM" id="SSF51569">
    <property type="entry name" value="Aldolase"/>
    <property type="match status" value="1"/>
</dbReference>
<evidence type="ECO:0000256" key="1">
    <source>
        <dbReference type="SAM" id="MobiDB-lite"/>
    </source>
</evidence>
<feature type="compositionally biased region" description="Pro residues" evidence="1">
    <location>
        <begin position="105"/>
        <end position="114"/>
    </location>
</feature>
<gene>
    <name evidence="4" type="ORF">BN1708_003383</name>
</gene>